<comment type="catalytic activity">
    <reaction evidence="10 11">
        <text>uridine(2552) in 23S rRNA + S-adenosyl-L-methionine = 2'-O-methyluridine(2552) in 23S rRNA + S-adenosyl-L-homocysteine + H(+)</text>
        <dbReference type="Rhea" id="RHEA:42720"/>
        <dbReference type="Rhea" id="RHEA-COMP:10202"/>
        <dbReference type="Rhea" id="RHEA-COMP:10203"/>
        <dbReference type="ChEBI" id="CHEBI:15378"/>
        <dbReference type="ChEBI" id="CHEBI:57856"/>
        <dbReference type="ChEBI" id="CHEBI:59789"/>
        <dbReference type="ChEBI" id="CHEBI:65315"/>
        <dbReference type="ChEBI" id="CHEBI:74478"/>
        <dbReference type="EC" id="2.1.1.166"/>
    </reaction>
</comment>
<feature type="binding site" evidence="11">
    <location>
        <position position="101"/>
    </location>
    <ligand>
        <name>S-adenosyl-L-methionine</name>
        <dbReference type="ChEBI" id="CHEBI:59789"/>
    </ligand>
</feature>
<dbReference type="InterPro" id="IPR015507">
    <property type="entry name" value="rRNA-MeTfrase_E"/>
</dbReference>
<comment type="subcellular location">
    <subcellularLocation>
        <location evidence="11">Cytoplasm</location>
    </subcellularLocation>
</comment>
<comment type="function">
    <text evidence="5 11">Specifically methylates the uridine in position 2552 of 23S rRNA at the 2'-O position of the ribose in the fully assembled 50S ribosomal subunit.</text>
</comment>
<keyword evidence="11" id="KW-0963">Cytoplasm</keyword>
<feature type="binding site" evidence="11">
    <location>
        <position position="117"/>
    </location>
    <ligand>
        <name>S-adenosyl-L-methionine</name>
        <dbReference type="ChEBI" id="CHEBI:59789"/>
    </ligand>
</feature>
<evidence type="ECO:0000256" key="7">
    <source>
        <dbReference type="ARBA" id="ARBA00041129"/>
    </source>
</evidence>
<dbReference type="EMBL" id="JAFKGL010000010">
    <property type="protein sequence ID" value="MBN9412431.1"/>
    <property type="molecule type" value="Genomic_DNA"/>
</dbReference>
<evidence type="ECO:0000256" key="3">
    <source>
        <dbReference type="ARBA" id="ARBA00022679"/>
    </source>
</evidence>
<evidence type="ECO:0000256" key="6">
    <source>
        <dbReference type="ARBA" id="ARBA00038861"/>
    </source>
</evidence>
<feature type="binding site" evidence="11">
    <location>
        <position position="78"/>
    </location>
    <ligand>
        <name>S-adenosyl-L-methionine</name>
        <dbReference type="ChEBI" id="CHEBI:59789"/>
    </ligand>
</feature>
<comment type="caution">
    <text evidence="14">The sequence shown here is derived from an EMBL/GenBank/DDBJ whole genome shotgun (WGS) entry which is preliminary data.</text>
</comment>
<gene>
    <name evidence="11" type="primary">rlmE</name>
    <name evidence="11" type="synonym">ftsJ</name>
    <name evidence="11" type="synonym">rrmJ</name>
    <name evidence="14" type="ORF">J0H12_00695</name>
</gene>
<sequence length="226" mass="25104">MTSVKPTLRAKSVLLKTARGRKPSSQRWLHRQLNDPYVQEAQAKGFRSRAAFKLIQLDEKFHFLKSGITLIDLGAAPGGWAQVAVQKINPHQTGGKVIGIDLLEIEPLTDALLIQGDFLEVEQRQKIKTLVKNGAQVVMSDMAASTIGHAGTDHLRTIALAEMAFQFAKEILTPGGTFISKVFQGGTDPELLKEMKQHFKTIKHMKPQASRKESPEMYVVALGFYR</sequence>
<protein>
    <recommendedName>
        <fullName evidence="7 11">Ribosomal RNA large subunit methyltransferase E</fullName>
        <ecNumber evidence="6 11">2.1.1.166</ecNumber>
    </recommendedName>
    <alternativeName>
        <fullName evidence="9 11">23S rRNA Um2552 methyltransferase</fullName>
    </alternativeName>
    <alternativeName>
        <fullName evidence="8 11">rRNA (uridine-2'-O-)-methyltransferase</fullName>
    </alternativeName>
</protein>
<dbReference type="PIRSF" id="PIRSF005461">
    <property type="entry name" value="23S_rRNA_mtase"/>
    <property type="match status" value="1"/>
</dbReference>
<evidence type="ECO:0000256" key="8">
    <source>
        <dbReference type="ARBA" id="ARBA00041995"/>
    </source>
</evidence>
<keyword evidence="3 11" id="KW-0808">Transferase</keyword>
<evidence type="ECO:0000256" key="9">
    <source>
        <dbReference type="ARBA" id="ARBA00042745"/>
    </source>
</evidence>
<evidence type="ECO:0000313" key="14">
    <source>
        <dbReference type="EMBL" id="MBN9412431.1"/>
    </source>
</evidence>
<reference evidence="14" key="1">
    <citation type="submission" date="2021-02" db="EMBL/GenBank/DDBJ databases">
        <title>Thiocyanate and organic carbon inputs drive convergent selection for specific autotrophic Afipia and Thiobacillus strains within complex microbiomes.</title>
        <authorList>
            <person name="Huddy R.J."/>
            <person name="Sachdeva R."/>
            <person name="Kadzinga F."/>
            <person name="Kantor R.S."/>
            <person name="Harrison S.T.L."/>
            <person name="Banfield J.F."/>
        </authorList>
    </citation>
    <scope>NUCLEOTIDE SEQUENCE</scope>
    <source>
        <strain evidence="14">SCN18_10_11_15_R4_P_38_20</strain>
    </source>
</reference>
<dbReference type="GO" id="GO:0005737">
    <property type="term" value="C:cytoplasm"/>
    <property type="evidence" value="ECO:0007669"/>
    <property type="project" value="UniProtKB-SubCell"/>
</dbReference>
<evidence type="ECO:0000256" key="5">
    <source>
        <dbReference type="ARBA" id="ARBA00037569"/>
    </source>
</evidence>
<evidence type="ECO:0000256" key="12">
    <source>
        <dbReference type="PIRSR" id="PIRSR005461-1"/>
    </source>
</evidence>
<feature type="domain" description="Ribosomal RNA methyltransferase FtsJ" evidence="13">
    <location>
        <begin position="46"/>
        <end position="224"/>
    </location>
</feature>
<dbReference type="InterPro" id="IPR029063">
    <property type="entry name" value="SAM-dependent_MTases_sf"/>
</dbReference>
<name>A0A8J7TU66_9PROT</name>
<evidence type="ECO:0000313" key="15">
    <source>
        <dbReference type="Proteomes" id="UP000664414"/>
    </source>
</evidence>
<dbReference type="PANTHER" id="PTHR10920:SF18">
    <property type="entry name" value="RRNA METHYLTRANSFERASE 2, MITOCHONDRIAL"/>
    <property type="match status" value="1"/>
</dbReference>
<dbReference type="InterPro" id="IPR050082">
    <property type="entry name" value="RNA_methyltr_RlmE"/>
</dbReference>
<dbReference type="InterPro" id="IPR002877">
    <property type="entry name" value="RNA_MeTrfase_FtsJ_dom"/>
</dbReference>
<keyword evidence="4 11" id="KW-0949">S-adenosyl-L-methionine</keyword>
<evidence type="ECO:0000256" key="4">
    <source>
        <dbReference type="ARBA" id="ARBA00022691"/>
    </source>
</evidence>
<evidence type="ECO:0000256" key="1">
    <source>
        <dbReference type="ARBA" id="ARBA00022552"/>
    </source>
</evidence>
<proteinExistence type="inferred from homology"/>
<dbReference type="Pfam" id="PF01728">
    <property type="entry name" value="FtsJ"/>
    <property type="match status" value="1"/>
</dbReference>
<evidence type="ECO:0000256" key="11">
    <source>
        <dbReference type="HAMAP-Rule" id="MF_01547"/>
    </source>
</evidence>
<dbReference type="GO" id="GO:0008650">
    <property type="term" value="F:rRNA (uridine-2'-O-)-methyltransferase activity"/>
    <property type="evidence" value="ECO:0007669"/>
    <property type="project" value="UniProtKB-UniRule"/>
</dbReference>
<dbReference type="SUPFAM" id="SSF53335">
    <property type="entry name" value="S-adenosyl-L-methionine-dependent methyltransferases"/>
    <property type="match status" value="1"/>
</dbReference>
<keyword evidence="1 11" id="KW-0698">rRNA processing</keyword>
<dbReference type="Gene3D" id="3.40.50.150">
    <property type="entry name" value="Vaccinia Virus protein VP39"/>
    <property type="match status" value="1"/>
</dbReference>
<dbReference type="Proteomes" id="UP000664414">
    <property type="component" value="Unassembled WGS sequence"/>
</dbReference>
<keyword evidence="2 11" id="KW-0489">Methyltransferase</keyword>
<accession>A0A8J7TU66</accession>
<evidence type="ECO:0000259" key="13">
    <source>
        <dbReference type="Pfam" id="PF01728"/>
    </source>
</evidence>
<evidence type="ECO:0000256" key="10">
    <source>
        <dbReference type="ARBA" id="ARBA00048970"/>
    </source>
</evidence>
<feature type="binding site" evidence="11">
    <location>
        <position position="80"/>
    </location>
    <ligand>
        <name>S-adenosyl-L-methionine</name>
        <dbReference type="ChEBI" id="CHEBI:59789"/>
    </ligand>
</feature>
<evidence type="ECO:0000256" key="2">
    <source>
        <dbReference type="ARBA" id="ARBA00022603"/>
    </source>
</evidence>
<organism evidence="14 15">
    <name type="scientific">Candidatus Paracaedimonas acanthamoebae</name>
    <dbReference type="NCBI Taxonomy" id="244581"/>
    <lineage>
        <taxon>Bacteria</taxon>
        <taxon>Pseudomonadati</taxon>
        <taxon>Pseudomonadota</taxon>
        <taxon>Alphaproteobacteria</taxon>
        <taxon>Holosporales</taxon>
        <taxon>Caedimonadaceae</taxon>
        <taxon>Candidatus Paracaedimonas</taxon>
    </lineage>
</organism>
<dbReference type="HAMAP" id="MF_01547">
    <property type="entry name" value="RNA_methyltr_E"/>
    <property type="match status" value="1"/>
</dbReference>
<comment type="similarity">
    <text evidence="11">Belongs to the class I-like SAM-binding methyltransferase superfamily. RNA methyltransferase RlmE family.</text>
</comment>
<dbReference type="PANTHER" id="PTHR10920">
    <property type="entry name" value="RIBOSOMAL RNA METHYLTRANSFERASE"/>
    <property type="match status" value="1"/>
</dbReference>
<dbReference type="AlphaFoldDB" id="A0A8J7TU66"/>
<feature type="binding site" evidence="11">
    <location>
        <position position="141"/>
    </location>
    <ligand>
        <name>S-adenosyl-L-methionine</name>
        <dbReference type="ChEBI" id="CHEBI:59789"/>
    </ligand>
</feature>
<feature type="active site" description="Proton acceptor" evidence="11 12">
    <location>
        <position position="181"/>
    </location>
</feature>
<dbReference type="EC" id="2.1.1.166" evidence="6 11"/>